<feature type="transmembrane region" description="Helical" evidence="6">
    <location>
        <begin position="66"/>
        <end position="86"/>
    </location>
</feature>
<evidence type="ECO:0000256" key="3">
    <source>
        <dbReference type="ARBA" id="ARBA00022692"/>
    </source>
</evidence>
<evidence type="ECO:0000259" key="8">
    <source>
        <dbReference type="Pfam" id="PF12704"/>
    </source>
</evidence>
<dbReference type="Pfam" id="PF02687">
    <property type="entry name" value="FtsX"/>
    <property type="match status" value="1"/>
</dbReference>
<feature type="transmembrane region" description="Helical" evidence="6">
    <location>
        <begin position="350"/>
        <end position="377"/>
    </location>
</feature>
<dbReference type="PANTHER" id="PTHR30572:SF15">
    <property type="entry name" value="ABC TRANSPORTER PERMEASE"/>
    <property type="match status" value="1"/>
</dbReference>
<accession>A0ABW8JM11</accession>
<dbReference type="Pfam" id="PF12704">
    <property type="entry name" value="MacB_PCD"/>
    <property type="match status" value="1"/>
</dbReference>
<evidence type="ECO:0000256" key="1">
    <source>
        <dbReference type="ARBA" id="ARBA00004651"/>
    </source>
</evidence>
<evidence type="ECO:0000256" key="6">
    <source>
        <dbReference type="SAM" id="Phobius"/>
    </source>
</evidence>
<evidence type="ECO:0000256" key="4">
    <source>
        <dbReference type="ARBA" id="ARBA00022989"/>
    </source>
</evidence>
<keyword evidence="3 6" id="KW-0812">Transmembrane</keyword>
<comment type="caution">
    <text evidence="9">The sequence shown here is derived from an EMBL/GenBank/DDBJ whole genome shotgun (WGS) entry which is preliminary data.</text>
</comment>
<keyword evidence="5 6" id="KW-0472">Membrane</keyword>
<dbReference type="InterPro" id="IPR003838">
    <property type="entry name" value="ABC3_permease_C"/>
</dbReference>
<feature type="transmembrane region" description="Helical" evidence="6">
    <location>
        <begin position="305"/>
        <end position="330"/>
    </location>
</feature>
<name>A0ABW8JM11_9GAMM</name>
<feature type="domain" description="MacB-like periplasmic core" evidence="8">
    <location>
        <begin position="68"/>
        <end position="276"/>
    </location>
</feature>
<proteinExistence type="predicted"/>
<dbReference type="PANTHER" id="PTHR30572">
    <property type="entry name" value="MEMBRANE COMPONENT OF TRANSPORTER-RELATED"/>
    <property type="match status" value="1"/>
</dbReference>
<dbReference type="EMBL" id="JADIKJ010000015">
    <property type="protein sequence ID" value="MFK2901494.1"/>
    <property type="molecule type" value="Genomic_DNA"/>
</dbReference>
<keyword evidence="4 6" id="KW-1133">Transmembrane helix</keyword>
<dbReference type="InterPro" id="IPR050250">
    <property type="entry name" value="Macrolide_Exporter_MacB"/>
</dbReference>
<evidence type="ECO:0000313" key="10">
    <source>
        <dbReference type="Proteomes" id="UP001620461"/>
    </source>
</evidence>
<evidence type="ECO:0000256" key="2">
    <source>
        <dbReference type="ARBA" id="ARBA00022475"/>
    </source>
</evidence>
<keyword evidence="2" id="KW-1003">Cell membrane</keyword>
<sequence length="438" mass="45970">MNVIFNLILLLVLAAFLVIWMYVSWPVVLALAVVFGAWMLLTRRGRQAASVTAVGLSTLRQRLGSSSVVIVGIAGVVGVLVALLAMGDGYAQTLRKTGSDDTAIVMRGGSASEVMSVMEHDSVVVVPQAPGIARDSQGKPIASPEIVVAANLPVKGGAPDEEGSVQLRGVGEQAWAVRPHLKIIAGRKFTPGMRELDVGQGAQRQFAGLQPGHQVKLGNQEWTVVGVFASNDALDSEIWGDADTVASTYRRGSSRASVTVKLTGPGAYAAFKAALAADPRLKVDTDTTLDYFGKQSEGMSKVMRIMGITVGLIMAIGAVFGALNTMFAAVASRAREIATLRAIGFRGPPVVIAIMLETMLLALLGGLLGGLVAWLVFNGYTASTMAAGTVGQLTFAFKVSPELLWQGLKWALAIGFVGGLFPAVRAARLPVTTALREL</sequence>
<comment type="subcellular location">
    <subcellularLocation>
        <location evidence="1">Cell membrane</location>
        <topology evidence="1">Multi-pass membrane protein</topology>
    </subcellularLocation>
</comment>
<feature type="transmembrane region" description="Helical" evidence="6">
    <location>
        <begin position="7"/>
        <end position="40"/>
    </location>
</feature>
<dbReference type="Proteomes" id="UP001620461">
    <property type="component" value="Unassembled WGS sequence"/>
</dbReference>
<evidence type="ECO:0000259" key="7">
    <source>
        <dbReference type="Pfam" id="PF02687"/>
    </source>
</evidence>
<organism evidence="9 10">
    <name type="scientific">Dyella jejuensis</name>
    <dbReference type="NCBI Taxonomy" id="1432009"/>
    <lineage>
        <taxon>Bacteria</taxon>
        <taxon>Pseudomonadati</taxon>
        <taxon>Pseudomonadota</taxon>
        <taxon>Gammaproteobacteria</taxon>
        <taxon>Lysobacterales</taxon>
        <taxon>Rhodanobacteraceae</taxon>
        <taxon>Dyella</taxon>
    </lineage>
</organism>
<reference evidence="9 10" key="1">
    <citation type="submission" date="2020-10" db="EMBL/GenBank/DDBJ databases">
        <title>Phylogeny of dyella-like bacteria.</title>
        <authorList>
            <person name="Fu J."/>
        </authorList>
    </citation>
    <scope>NUCLEOTIDE SEQUENCE [LARGE SCALE GENOMIC DNA]</scope>
    <source>
        <strain evidence="9 10">JP1</strain>
    </source>
</reference>
<dbReference type="InterPro" id="IPR025857">
    <property type="entry name" value="MacB_PCD"/>
</dbReference>
<keyword evidence="10" id="KW-1185">Reference proteome</keyword>
<feature type="domain" description="ABC3 transporter permease C-terminal" evidence="7">
    <location>
        <begin position="309"/>
        <end position="430"/>
    </location>
</feature>
<evidence type="ECO:0000256" key="5">
    <source>
        <dbReference type="ARBA" id="ARBA00023136"/>
    </source>
</evidence>
<dbReference type="RefSeq" id="WP_404548277.1">
    <property type="nucleotide sequence ID" value="NZ_JADIKJ010000015.1"/>
</dbReference>
<protein>
    <submittedName>
        <fullName evidence="9">ABC transporter permease</fullName>
    </submittedName>
</protein>
<evidence type="ECO:0000313" key="9">
    <source>
        <dbReference type="EMBL" id="MFK2901494.1"/>
    </source>
</evidence>
<gene>
    <name evidence="9" type="ORF">ISP15_14220</name>
</gene>